<reference evidence="1 2" key="1">
    <citation type="submission" date="2013-08" db="EMBL/GenBank/DDBJ databases">
        <title>draft genome of Halomonas huanghegensis, strain BJGMM-B45T.</title>
        <authorList>
            <person name="Miao C."/>
            <person name="Wan Y."/>
            <person name="Jin W."/>
        </authorList>
    </citation>
    <scope>NUCLEOTIDE SEQUENCE [LARGE SCALE GENOMIC DNA]</scope>
    <source>
        <strain evidence="1 2">BJGMM-B45</strain>
    </source>
</reference>
<dbReference type="STRING" id="1178482.AR456_11415"/>
<evidence type="ECO:0000313" key="1">
    <source>
        <dbReference type="EMBL" id="ERL53267.1"/>
    </source>
</evidence>
<dbReference type="PATRIC" id="fig|1178482.3.peg.305"/>
<dbReference type="AlphaFoldDB" id="W1NCH5"/>
<keyword evidence="2" id="KW-1185">Reference proteome</keyword>
<gene>
    <name evidence="1" type="ORF">BJB45_18520</name>
</gene>
<protein>
    <submittedName>
        <fullName evidence="1">Uncharacterized protein</fullName>
    </submittedName>
</protein>
<organism evidence="1 2">
    <name type="scientific">Halomonas huangheensis</name>
    <dbReference type="NCBI Taxonomy" id="1178482"/>
    <lineage>
        <taxon>Bacteria</taxon>
        <taxon>Pseudomonadati</taxon>
        <taxon>Pseudomonadota</taxon>
        <taxon>Gammaproteobacteria</taxon>
        <taxon>Oceanospirillales</taxon>
        <taxon>Halomonadaceae</taxon>
        <taxon>Halomonas</taxon>
    </lineage>
</organism>
<name>W1NCH5_9GAMM</name>
<evidence type="ECO:0000313" key="2">
    <source>
        <dbReference type="Proteomes" id="UP000019113"/>
    </source>
</evidence>
<dbReference type="EMBL" id="AVBC01000011">
    <property type="protein sequence ID" value="ERL53267.1"/>
    <property type="molecule type" value="Genomic_DNA"/>
</dbReference>
<dbReference type="Proteomes" id="UP000019113">
    <property type="component" value="Unassembled WGS sequence"/>
</dbReference>
<accession>W1NCH5</accession>
<comment type="caution">
    <text evidence="1">The sequence shown here is derived from an EMBL/GenBank/DDBJ whole genome shotgun (WGS) entry which is preliminary data.</text>
</comment>
<dbReference type="KEGG" id="hhu:AR456_11415"/>
<sequence length="141" mass="15484">MLNVESVERVEKIIALQPEIIDRLKSLPLVVVNPDIGPNSIFQDDVGEFIAVHWGRWALEPLGAGWPVGPKQLECLGEVLSEAKRGRKALLDVAEKDVCLATLMYELEKLCVRQQFASALDLVPLILDCVGTPSAVPQETV</sequence>
<proteinExistence type="predicted"/>